<dbReference type="Proteomes" id="UP000253509">
    <property type="component" value="Unassembled WGS sequence"/>
</dbReference>
<dbReference type="InterPro" id="IPR042171">
    <property type="entry name" value="Acyl-CoA_hotdog"/>
</dbReference>
<name>A0A366IPI0_9MICO</name>
<evidence type="ECO:0000259" key="2">
    <source>
        <dbReference type="Pfam" id="PF20789"/>
    </source>
</evidence>
<feature type="domain" description="Acyl-CoA thioesterase-like N-terminal HotDog" evidence="1">
    <location>
        <begin position="37"/>
        <end position="117"/>
    </location>
</feature>
<proteinExistence type="predicted"/>
<keyword evidence="4" id="KW-1185">Reference proteome</keyword>
<organism evidence="3 4">
    <name type="scientific">Brevibacterium celere</name>
    <dbReference type="NCBI Taxonomy" id="225845"/>
    <lineage>
        <taxon>Bacteria</taxon>
        <taxon>Bacillati</taxon>
        <taxon>Actinomycetota</taxon>
        <taxon>Actinomycetes</taxon>
        <taxon>Micrococcales</taxon>
        <taxon>Brevibacteriaceae</taxon>
        <taxon>Brevibacterium</taxon>
    </lineage>
</organism>
<evidence type="ECO:0000313" key="3">
    <source>
        <dbReference type="EMBL" id="RBP73523.1"/>
    </source>
</evidence>
<accession>A0A366IPI0</accession>
<feature type="domain" description="Acyl-CoA thioesterase-like C-terminal" evidence="2">
    <location>
        <begin position="137"/>
        <end position="267"/>
    </location>
</feature>
<dbReference type="EMBL" id="QNSB01000002">
    <property type="protein sequence ID" value="RBP73523.1"/>
    <property type="molecule type" value="Genomic_DNA"/>
</dbReference>
<dbReference type="Pfam" id="PF20789">
    <property type="entry name" value="4HBT_3C"/>
    <property type="match status" value="1"/>
</dbReference>
<evidence type="ECO:0000313" key="4">
    <source>
        <dbReference type="Proteomes" id="UP000253509"/>
    </source>
</evidence>
<comment type="caution">
    <text evidence="3">The sequence shown here is derived from an EMBL/GenBank/DDBJ whole genome shotgun (WGS) entry which is preliminary data.</text>
</comment>
<dbReference type="RefSeq" id="WP_113902925.1">
    <property type="nucleotide sequence ID" value="NZ_QNSB01000002.1"/>
</dbReference>
<dbReference type="Gene3D" id="2.40.160.210">
    <property type="entry name" value="Acyl-CoA thioesterase, double hotdog domain"/>
    <property type="match status" value="1"/>
</dbReference>
<reference evidence="3 4" key="1">
    <citation type="submission" date="2018-06" db="EMBL/GenBank/DDBJ databases">
        <title>Freshwater and sediment microbial communities from various areas in North America, analyzing microbe dynamics in response to fracking.</title>
        <authorList>
            <person name="Lamendella R."/>
        </authorList>
    </citation>
    <scope>NUCLEOTIDE SEQUENCE [LARGE SCALE GENOMIC DNA]</scope>
    <source>
        <strain evidence="3 4">3b_TX</strain>
    </source>
</reference>
<protein>
    <submittedName>
        <fullName evidence="3">Thioesterase superfamily protein</fullName>
    </submittedName>
</protein>
<gene>
    <name evidence="3" type="ORF">DFO65_10251</name>
</gene>
<evidence type="ECO:0000259" key="1">
    <source>
        <dbReference type="Pfam" id="PF13622"/>
    </source>
</evidence>
<dbReference type="InterPro" id="IPR029069">
    <property type="entry name" value="HotDog_dom_sf"/>
</dbReference>
<dbReference type="AlphaFoldDB" id="A0A366IPI0"/>
<dbReference type="InterPro" id="IPR049449">
    <property type="entry name" value="TesB_ACOT8-like_N"/>
</dbReference>
<dbReference type="SUPFAM" id="SSF54637">
    <property type="entry name" value="Thioesterase/thiol ester dehydrase-isomerase"/>
    <property type="match status" value="1"/>
</dbReference>
<dbReference type="Pfam" id="PF13622">
    <property type="entry name" value="4HBT_3"/>
    <property type="match status" value="1"/>
</dbReference>
<sequence length="275" mass="29948">MPAALNQHLGHDGSDCPDSYYVRTGGDRLHSTLHSQGAWQPGEQHMAPASGLVLAEVERRLPTDKVVSRVAFDILGVIHSGEFTVDVEVTRPGRTIELVEARMRHGDRTSVHARVWRLQSGATGPIEGHEWAGLPAPEDMREVSFQERWGGGFIASLEARQDEHSRPGHARSWIRAPFPLVAGEPDPPTAEFVKHVDVANGMAVREDPRTTFFPNIDLTIHLTRQPRPGWVGFETRVAFGPTGLGETASVLSDEAGPIGTAAQSLTVRTGEGTKQ</sequence>
<dbReference type="InterPro" id="IPR049450">
    <property type="entry name" value="ACOT8-like_C"/>
</dbReference>